<sequence>MDSLAHSVSSMVHCAENFHIPLVRSRTVVTAVAVGIPIAVLLHDTAEHWMPTSFQLPIISWFRRKWRQNPEVKSSHLTLARNAIIFFYLAMVLSEGTFYETPIDYVADRVSGAPARKAFNERIQKGRHSAFSAAEEVASEEGLNEASSRQQRDTALRRRFLHESRTSN</sequence>
<dbReference type="Proteomes" id="UP000195570">
    <property type="component" value="Unassembled WGS sequence"/>
</dbReference>
<comment type="caution">
    <text evidence="2">The sequence shown here is derived from an EMBL/GenBank/DDBJ whole genome shotgun (WGS) entry which is preliminary data.</text>
</comment>
<feature type="compositionally biased region" description="Basic and acidic residues" evidence="1">
    <location>
        <begin position="150"/>
        <end position="168"/>
    </location>
</feature>
<accession>A0A1G4IBR4</accession>
<gene>
    <name evidence="2" type="ORF">TEOVI_000127200</name>
</gene>
<protein>
    <submittedName>
        <fullName evidence="2">Uncharacterized protein</fullName>
    </submittedName>
</protein>
<organism evidence="2 3">
    <name type="scientific">Trypanosoma equiperdum</name>
    <dbReference type="NCBI Taxonomy" id="5694"/>
    <lineage>
        <taxon>Eukaryota</taxon>
        <taxon>Discoba</taxon>
        <taxon>Euglenozoa</taxon>
        <taxon>Kinetoplastea</taxon>
        <taxon>Metakinetoplastina</taxon>
        <taxon>Trypanosomatida</taxon>
        <taxon>Trypanosomatidae</taxon>
        <taxon>Trypanosoma</taxon>
    </lineage>
</organism>
<proteinExistence type="predicted"/>
<dbReference type="EMBL" id="CZPT02001290">
    <property type="protein sequence ID" value="SCU69703.1"/>
    <property type="molecule type" value="Genomic_DNA"/>
</dbReference>
<dbReference type="GeneID" id="92375212"/>
<reference evidence="2" key="1">
    <citation type="submission" date="2016-09" db="EMBL/GenBank/DDBJ databases">
        <authorList>
            <person name="Hebert L."/>
            <person name="Moumen B."/>
        </authorList>
    </citation>
    <scope>NUCLEOTIDE SEQUENCE [LARGE SCALE GENOMIC DNA]</scope>
    <source>
        <strain evidence="2">OVI</strain>
    </source>
</reference>
<evidence type="ECO:0000313" key="2">
    <source>
        <dbReference type="EMBL" id="SCU69703.1"/>
    </source>
</evidence>
<dbReference type="RefSeq" id="XP_067080618.1">
    <property type="nucleotide sequence ID" value="XM_067224517.1"/>
</dbReference>
<dbReference type="AlphaFoldDB" id="A0A1G4IBR4"/>
<feature type="region of interest" description="Disordered" evidence="1">
    <location>
        <begin position="134"/>
        <end position="168"/>
    </location>
</feature>
<name>A0A1G4IBR4_TRYEQ</name>
<evidence type="ECO:0000256" key="1">
    <source>
        <dbReference type="SAM" id="MobiDB-lite"/>
    </source>
</evidence>
<dbReference type="VEuPathDB" id="TriTrypDB:TEOVI_000127200"/>
<evidence type="ECO:0000313" key="3">
    <source>
        <dbReference type="Proteomes" id="UP000195570"/>
    </source>
</evidence>
<keyword evidence="3" id="KW-1185">Reference proteome</keyword>